<dbReference type="Pfam" id="PF00293">
    <property type="entry name" value="NUDIX"/>
    <property type="match status" value="1"/>
</dbReference>
<dbReference type="RefSeq" id="WP_127763363.1">
    <property type="nucleotide sequence ID" value="NZ_SADE01000001.1"/>
</dbReference>
<sequence>MTDTKAPSPGTPPITTVEDGGPRIRTIPEGDNVERLVCPDCGFVNYENPKIVVGTVATWEGRILLCRRNIPPRKGYWTIPAGYMELNETTETGARREAMEEANADLAELRVLAIYNIPRISQVQIIYHGKLATPDVAAGPESQEVAFFDWQDIPWDDLAFPSVHWALGHFDEVREAGSHPPFGNPPGDFGDMTR</sequence>
<dbReference type="InterPro" id="IPR015797">
    <property type="entry name" value="NUDIX_hydrolase-like_dom_sf"/>
</dbReference>
<dbReference type="OrthoDB" id="9761969at2"/>
<dbReference type="PROSITE" id="PS00893">
    <property type="entry name" value="NUDIX_BOX"/>
    <property type="match status" value="1"/>
</dbReference>
<dbReference type="SUPFAM" id="SSF55811">
    <property type="entry name" value="Nudix"/>
    <property type="match status" value="1"/>
</dbReference>
<evidence type="ECO:0000256" key="2">
    <source>
        <dbReference type="ARBA" id="ARBA00022801"/>
    </source>
</evidence>
<feature type="region of interest" description="Disordered" evidence="3">
    <location>
        <begin position="1"/>
        <end position="24"/>
    </location>
</feature>
<reference evidence="6" key="1">
    <citation type="submission" date="2019-01" db="EMBL/GenBank/DDBJ databases">
        <title>Gri0909 isolated from a small marine red alga.</title>
        <authorList>
            <person name="Kim J."/>
            <person name="Jeong S.E."/>
            <person name="Jeon C.O."/>
        </authorList>
    </citation>
    <scope>NUCLEOTIDE SEQUENCE [LARGE SCALE GENOMIC DNA]</scope>
    <source>
        <strain evidence="6">Gri0909</strain>
    </source>
</reference>
<dbReference type="Proteomes" id="UP000287447">
    <property type="component" value="Unassembled WGS sequence"/>
</dbReference>
<comment type="caution">
    <text evidence="5">The sequence shown here is derived from an EMBL/GenBank/DDBJ whole genome shotgun (WGS) entry which is preliminary data.</text>
</comment>
<dbReference type="InterPro" id="IPR029401">
    <property type="entry name" value="Nudix_N"/>
</dbReference>
<protein>
    <submittedName>
        <fullName evidence="5">NUDIX hydrolase</fullName>
    </submittedName>
</protein>
<evidence type="ECO:0000313" key="6">
    <source>
        <dbReference type="Proteomes" id="UP000287447"/>
    </source>
</evidence>
<feature type="region of interest" description="Disordered" evidence="3">
    <location>
        <begin position="175"/>
        <end position="194"/>
    </location>
</feature>
<dbReference type="InterPro" id="IPR000086">
    <property type="entry name" value="NUDIX_hydrolase_dom"/>
</dbReference>
<proteinExistence type="predicted"/>
<dbReference type="InterPro" id="IPR020084">
    <property type="entry name" value="NUDIX_hydrolase_CS"/>
</dbReference>
<gene>
    <name evidence="5" type="ORF">EOI86_01400</name>
</gene>
<keyword evidence="2 5" id="KW-0378">Hydrolase</keyword>
<evidence type="ECO:0000259" key="4">
    <source>
        <dbReference type="PROSITE" id="PS51462"/>
    </source>
</evidence>
<dbReference type="AlphaFoldDB" id="A0A437QU01"/>
<dbReference type="Gene3D" id="2.20.70.10">
    <property type="match status" value="1"/>
</dbReference>
<dbReference type="Pfam" id="PF14803">
    <property type="entry name" value="Zn_ribbon_Nudix"/>
    <property type="match status" value="1"/>
</dbReference>
<feature type="domain" description="Nudix hydrolase" evidence="4">
    <location>
        <begin position="48"/>
        <end position="171"/>
    </location>
</feature>
<evidence type="ECO:0000256" key="1">
    <source>
        <dbReference type="ARBA" id="ARBA00001946"/>
    </source>
</evidence>
<feature type="compositionally biased region" description="Low complexity" evidence="3">
    <location>
        <begin position="185"/>
        <end position="194"/>
    </location>
</feature>
<dbReference type="Gene3D" id="3.90.79.10">
    <property type="entry name" value="Nucleoside Triphosphate Pyrophosphohydrolase"/>
    <property type="match status" value="1"/>
</dbReference>
<dbReference type="PANTHER" id="PTHR43222">
    <property type="entry name" value="NUDIX HYDROLASE 23"/>
    <property type="match status" value="1"/>
</dbReference>
<dbReference type="CDD" id="cd04511">
    <property type="entry name" value="NUDIX_Hydrolase"/>
    <property type="match status" value="1"/>
</dbReference>
<comment type="cofactor">
    <cofactor evidence="1">
        <name>Mg(2+)</name>
        <dbReference type="ChEBI" id="CHEBI:18420"/>
    </cofactor>
</comment>
<dbReference type="GO" id="GO:0016787">
    <property type="term" value="F:hydrolase activity"/>
    <property type="evidence" value="ECO:0007669"/>
    <property type="project" value="UniProtKB-KW"/>
</dbReference>
<accession>A0A437QU01</accession>
<keyword evidence="6" id="KW-1185">Reference proteome</keyword>
<organism evidence="5 6">
    <name type="scientific">Hwanghaeella grinnelliae</name>
    <dbReference type="NCBI Taxonomy" id="2500179"/>
    <lineage>
        <taxon>Bacteria</taxon>
        <taxon>Pseudomonadati</taxon>
        <taxon>Pseudomonadota</taxon>
        <taxon>Alphaproteobacteria</taxon>
        <taxon>Rhodospirillales</taxon>
        <taxon>Rhodospirillaceae</taxon>
        <taxon>Hwanghaeella</taxon>
    </lineage>
</organism>
<name>A0A437QU01_9PROT</name>
<dbReference type="EMBL" id="SADE01000001">
    <property type="protein sequence ID" value="RVU37990.1"/>
    <property type="molecule type" value="Genomic_DNA"/>
</dbReference>
<dbReference type="PANTHER" id="PTHR43222:SF2">
    <property type="entry name" value="NUDIX HYDROLASE 23, CHLOROPLASTIC"/>
    <property type="match status" value="1"/>
</dbReference>
<evidence type="ECO:0000313" key="5">
    <source>
        <dbReference type="EMBL" id="RVU37990.1"/>
    </source>
</evidence>
<evidence type="ECO:0000256" key="3">
    <source>
        <dbReference type="SAM" id="MobiDB-lite"/>
    </source>
</evidence>
<dbReference type="PROSITE" id="PS51462">
    <property type="entry name" value="NUDIX"/>
    <property type="match status" value="1"/>
</dbReference>